<protein>
    <recommendedName>
        <fullName evidence="4">F-box domain-containing protein</fullName>
    </recommendedName>
</protein>
<name>A0A2Z6S3A2_9GLOM</name>
<sequence>MAKLNKDILLIIFEELQEDSKALFSSLMVNRIWCETAIPVLWRNPWSYSNINYKNKNYLFIIITCYIYDNIKKFITEQGIQLPSGSNQSLIFDYLSFCRSVNVNAINSIISIGSSLPYNQFSMQKEFYSFIMRKCHELKYLDMSSIKHQIFYFPEAKARIESLCELKCDTSIDFSYFYGLSHFCQSIQRLTVDNTYPKPNHGIVKLIEVQKNLKHFEWKDDFDDDYLTEDPYEEIFIALEKKANSLNYLKVFFQYVEGIENTLIQEILPKLSKLKILIIDDYLYFTDKQLEQLKMMIYNELEVINIEFSRLDVMSNIIENNGRYLKKILFKPYNIMDIDLDLDDDFDTNSLKFICKVYENCPSIEYLSLIFPSTEKHFIEFEKLLKICKNLKSLLIVIFNNEEEDTYEDSLKNGKKLLKILTRSAPTNLKEIRLGDEFKFSLKCFRKFLENWRGRNALSIFTIDSIFITEDYIKLIDEYKSDGVIKDFKYAPYSSGLIYYCA</sequence>
<proteinExistence type="predicted"/>
<dbReference type="Gene3D" id="3.80.10.10">
    <property type="entry name" value="Ribonuclease Inhibitor"/>
    <property type="match status" value="1"/>
</dbReference>
<dbReference type="AlphaFoldDB" id="A0A2Z6S3A2"/>
<gene>
    <name evidence="2" type="ORF">RCL2_001107900</name>
    <name evidence="1" type="ORF">RclHR1_07450001</name>
</gene>
<dbReference type="Proteomes" id="UP000247702">
    <property type="component" value="Unassembled WGS sequence"/>
</dbReference>
<keyword evidence="3" id="KW-1185">Reference proteome</keyword>
<comment type="caution">
    <text evidence="1">The sequence shown here is derived from an EMBL/GenBank/DDBJ whole genome shotgun (WGS) entry which is preliminary data.</text>
</comment>
<dbReference type="InterPro" id="IPR032675">
    <property type="entry name" value="LRR_dom_sf"/>
</dbReference>
<dbReference type="EMBL" id="BEXD01004143">
    <property type="protein sequence ID" value="GBC07413.1"/>
    <property type="molecule type" value="Genomic_DNA"/>
</dbReference>
<dbReference type="OrthoDB" id="2368966at2759"/>
<dbReference type="Proteomes" id="UP000615446">
    <property type="component" value="Unassembled WGS sequence"/>
</dbReference>
<organism evidence="1 3">
    <name type="scientific">Rhizophagus clarus</name>
    <dbReference type="NCBI Taxonomy" id="94130"/>
    <lineage>
        <taxon>Eukaryota</taxon>
        <taxon>Fungi</taxon>
        <taxon>Fungi incertae sedis</taxon>
        <taxon>Mucoromycota</taxon>
        <taxon>Glomeromycotina</taxon>
        <taxon>Glomeromycetes</taxon>
        <taxon>Glomerales</taxon>
        <taxon>Glomeraceae</taxon>
        <taxon>Rhizophagus</taxon>
    </lineage>
</organism>
<accession>A0A2Z6S3A2</accession>
<evidence type="ECO:0000313" key="2">
    <source>
        <dbReference type="EMBL" id="GES83938.1"/>
    </source>
</evidence>
<reference evidence="1 3" key="1">
    <citation type="submission" date="2017-11" db="EMBL/GenBank/DDBJ databases">
        <title>The genome of Rhizophagus clarus HR1 reveals common genetic basis of auxotrophy among arbuscular mycorrhizal fungi.</title>
        <authorList>
            <person name="Kobayashi Y."/>
        </authorList>
    </citation>
    <scope>NUCLEOTIDE SEQUENCE [LARGE SCALE GENOMIC DNA]</scope>
    <source>
        <strain evidence="1 3">HR1</strain>
    </source>
</reference>
<evidence type="ECO:0000313" key="3">
    <source>
        <dbReference type="Proteomes" id="UP000247702"/>
    </source>
</evidence>
<dbReference type="STRING" id="94130.A0A2Z6S3A2"/>
<evidence type="ECO:0008006" key="4">
    <source>
        <dbReference type="Google" id="ProtNLM"/>
    </source>
</evidence>
<reference evidence="2" key="2">
    <citation type="submission" date="2019-10" db="EMBL/GenBank/DDBJ databases">
        <title>Conservation and host-specific expression of non-tandemly repeated heterogenous ribosome RNA gene in arbuscular mycorrhizal fungi.</title>
        <authorList>
            <person name="Maeda T."/>
            <person name="Kobayashi Y."/>
            <person name="Nakagawa T."/>
            <person name="Ezawa T."/>
            <person name="Yamaguchi K."/>
            <person name="Bino T."/>
            <person name="Nishimoto Y."/>
            <person name="Shigenobu S."/>
            <person name="Kawaguchi M."/>
        </authorList>
    </citation>
    <scope>NUCLEOTIDE SEQUENCE</scope>
    <source>
        <strain evidence="2">HR1</strain>
    </source>
</reference>
<dbReference type="SUPFAM" id="SSF52047">
    <property type="entry name" value="RNI-like"/>
    <property type="match status" value="1"/>
</dbReference>
<evidence type="ECO:0000313" key="1">
    <source>
        <dbReference type="EMBL" id="GBC07413.1"/>
    </source>
</evidence>
<dbReference type="EMBL" id="BLAL01000075">
    <property type="protein sequence ID" value="GES83938.1"/>
    <property type="molecule type" value="Genomic_DNA"/>
</dbReference>